<dbReference type="RefSeq" id="WP_157007503.1">
    <property type="nucleotide sequence ID" value="NZ_BAABZN010000001.1"/>
</dbReference>
<gene>
    <name evidence="2" type="ORF">GO738_15825</name>
</gene>
<name>A0A6N8IPH8_9ACTN</name>
<dbReference type="InterPro" id="IPR029044">
    <property type="entry name" value="Nucleotide-diphossugar_trans"/>
</dbReference>
<organism evidence="2 3">
    <name type="scientific">Gordonibacter urolithinfaciens</name>
    <dbReference type="NCBI Taxonomy" id="1335613"/>
    <lineage>
        <taxon>Bacteria</taxon>
        <taxon>Bacillati</taxon>
        <taxon>Actinomycetota</taxon>
        <taxon>Coriobacteriia</taxon>
        <taxon>Eggerthellales</taxon>
        <taxon>Eggerthellaceae</taxon>
        <taxon>Gordonibacter</taxon>
    </lineage>
</organism>
<protein>
    <submittedName>
        <fullName evidence="2">Glycosyltransferase</fullName>
    </submittedName>
</protein>
<dbReference type="InterPro" id="IPR050834">
    <property type="entry name" value="Glycosyltransf_2"/>
</dbReference>
<dbReference type="SUPFAM" id="SSF53448">
    <property type="entry name" value="Nucleotide-diphospho-sugar transferases"/>
    <property type="match status" value="1"/>
</dbReference>
<dbReference type="PANTHER" id="PTHR43685:SF2">
    <property type="entry name" value="GLYCOSYLTRANSFERASE 2-LIKE DOMAIN-CONTAINING PROTEIN"/>
    <property type="match status" value="1"/>
</dbReference>
<keyword evidence="2" id="KW-0808">Transferase</keyword>
<dbReference type="Gene3D" id="3.90.550.10">
    <property type="entry name" value="Spore Coat Polysaccharide Biosynthesis Protein SpsA, Chain A"/>
    <property type="match status" value="1"/>
</dbReference>
<sequence length="257" mass="29722">MSKVSIVLPTYNGEKYIRESINSVLSQTYEDWELIVIDDCSNDATPAIIQHFMEKDSRITSIRNLTNKKLPASLNIGFEHASGDYFTWTSDDNLFRNDALSIMVSTLDNNPNTDLVYCDIQRINAAGDIVSMKEFSPSPSFIYLYNVVQACFLYRSSIHRDLDGYDTSLFLVEDYDFWLRANRKHNIVHIKQNPYYYRMHDSSLSATREKEIRRRTCGILRRELCLPSQGIGKRLGSLVGIMYNYMRYIGTKSPKTN</sequence>
<comment type="caution">
    <text evidence="2">The sequence shown here is derived from an EMBL/GenBank/DDBJ whole genome shotgun (WGS) entry which is preliminary data.</text>
</comment>
<dbReference type="GeneID" id="97353677"/>
<keyword evidence="3" id="KW-1185">Reference proteome</keyword>
<dbReference type="Pfam" id="PF00535">
    <property type="entry name" value="Glycos_transf_2"/>
    <property type="match status" value="1"/>
</dbReference>
<evidence type="ECO:0000259" key="1">
    <source>
        <dbReference type="Pfam" id="PF00535"/>
    </source>
</evidence>
<dbReference type="InterPro" id="IPR001173">
    <property type="entry name" value="Glyco_trans_2-like"/>
</dbReference>
<reference evidence="2 3" key="1">
    <citation type="submission" date="2019-11" db="EMBL/GenBank/DDBJ databases">
        <title>Whole genome shotgun sequencing (WGS) data from Adlercreutzia equolifaciens ResAG-91, Eggerthella lenta MRI-F36, MRI-F37, MRI-F40, ResAG-49, ResAG-88, ResAG-121, ResAG-145, and Gordonibacter sp. ResAG-5, ResAG-26, ResAG-43, ResAG-50, ResAG-59.</title>
        <authorList>
            <person name="Stoll D.A."/>
            <person name="Danylec N."/>
            <person name="Franz C.M.A.P."/>
            <person name="Huch M."/>
        </authorList>
    </citation>
    <scope>NUCLEOTIDE SEQUENCE [LARGE SCALE GENOMIC DNA]</scope>
    <source>
        <strain evidence="2 3">ResAG-59</strain>
    </source>
</reference>
<feature type="domain" description="Glycosyltransferase 2-like" evidence="1">
    <location>
        <begin position="5"/>
        <end position="131"/>
    </location>
</feature>
<dbReference type="AlphaFoldDB" id="A0A6N8IPH8"/>
<dbReference type="GO" id="GO:0016740">
    <property type="term" value="F:transferase activity"/>
    <property type="evidence" value="ECO:0007669"/>
    <property type="project" value="UniProtKB-KW"/>
</dbReference>
<accession>A0A6N8IPH8</accession>
<proteinExistence type="predicted"/>
<dbReference type="EMBL" id="WPOC01000050">
    <property type="protein sequence ID" value="MVN16793.1"/>
    <property type="molecule type" value="Genomic_DNA"/>
</dbReference>
<evidence type="ECO:0000313" key="2">
    <source>
        <dbReference type="EMBL" id="MVN16793.1"/>
    </source>
</evidence>
<evidence type="ECO:0000313" key="3">
    <source>
        <dbReference type="Proteomes" id="UP000468327"/>
    </source>
</evidence>
<dbReference type="PANTHER" id="PTHR43685">
    <property type="entry name" value="GLYCOSYLTRANSFERASE"/>
    <property type="match status" value="1"/>
</dbReference>
<dbReference type="Proteomes" id="UP000468327">
    <property type="component" value="Unassembled WGS sequence"/>
</dbReference>